<dbReference type="InterPro" id="IPR042502">
    <property type="entry name" value="TM7SF3"/>
</dbReference>
<accession>A0A0L7LDG4</accession>
<organism evidence="3 4">
    <name type="scientific">Operophtera brumata</name>
    <name type="common">Winter moth</name>
    <name type="synonym">Phalaena brumata</name>
    <dbReference type="NCBI Taxonomy" id="104452"/>
    <lineage>
        <taxon>Eukaryota</taxon>
        <taxon>Metazoa</taxon>
        <taxon>Ecdysozoa</taxon>
        <taxon>Arthropoda</taxon>
        <taxon>Hexapoda</taxon>
        <taxon>Insecta</taxon>
        <taxon>Pterygota</taxon>
        <taxon>Neoptera</taxon>
        <taxon>Endopterygota</taxon>
        <taxon>Lepidoptera</taxon>
        <taxon>Glossata</taxon>
        <taxon>Ditrysia</taxon>
        <taxon>Geometroidea</taxon>
        <taxon>Geometridae</taxon>
        <taxon>Larentiinae</taxon>
        <taxon>Operophtera</taxon>
    </lineage>
</organism>
<keyword evidence="4" id="KW-1185">Reference proteome</keyword>
<dbReference type="PANTHER" id="PTHR15937">
    <property type="entry name" value="TRANSMEMBRANE 7 SUPERFAMILY MEMBER 3"/>
    <property type="match status" value="1"/>
</dbReference>
<keyword evidence="1 3" id="KW-0812">Transmembrane</keyword>
<evidence type="ECO:0000313" key="4">
    <source>
        <dbReference type="Proteomes" id="UP000037510"/>
    </source>
</evidence>
<evidence type="ECO:0000256" key="2">
    <source>
        <dbReference type="SAM" id="SignalP"/>
    </source>
</evidence>
<dbReference type="GO" id="GO:0043069">
    <property type="term" value="P:negative regulation of programmed cell death"/>
    <property type="evidence" value="ECO:0007669"/>
    <property type="project" value="TreeGrafter"/>
</dbReference>
<dbReference type="Proteomes" id="UP000037510">
    <property type="component" value="Unassembled WGS sequence"/>
</dbReference>
<dbReference type="PANTHER" id="PTHR15937:SF3">
    <property type="entry name" value="TRANSMEMBRANE 7 SUPERFAMILY MEMBER 3"/>
    <property type="match status" value="1"/>
</dbReference>
<dbReference type="GO" id="GO:0005886">
    <property type="term" value="C:plasma membrane"/>
    <property type="evidence" value="ECO:0007669"/>
    <property type="project" value="TreeGrafter"/>
</dbReference>
<feature type="signal peptide" evidence="2">
    <location>
        <begin position="1"/>
        <end position="24"/>
    </location>
</feature>
<keyword evidence="2" id="KW-0732">Signal</keyword>
<dbReference type="Pfam" id="PF25992">
    <property type="entry name" value="Ig_TM7SF3_N"/>
    <property type="match status" value="1"/>
</dbReference>
<proteinExistence type="predicted"/>
<feature type="chain" id="PRO_5005573385" evidence="2">
    <location>
        <begin position="25"/>
        <end position="252"/>
    </location>
</feature>
<feature type="transmembrane region" description="Helical" evidence="1">
    <location>
        <begin position="229"/>
        <end position="251"/>
    </location>
</feature>
<gene>
    <name evidence="3" type="ORF">OBRU01_11074</name>
</gene>
<keyword evidence="1" id="KW-0472">Membrane</keyword>
<evidence type="ECO:0000313" key="3">
    <source>
        <dbReference type="EMBL" id="KOB73221.1"/>
    </source>
</evidence>
<comment type="caution">
    <text evidence="3">The sequence shown here is derived from an EMBL/GenBank/DDBJ whole genome shotgun (WGS) entry which is preliminary data.</text>
</comment>
<dbReference type="STRING" id="104452.A0A0L7LDG4"/>
<keyword evidence="1" id="KW-1133">Transmembrane helix</keyword>
<sequence length="252" mass="28377">MLSNLCATKLFSLVLLISATVVATQDFNITIPLNKTTTFGDKQLYGEFMTLNRTSKLQVNFSKGKDLAFIIFQVHSHVYNITLYKNVKTYKTSVSGTNVGLHSGSKEMETDRFFVENLNTDVNLKLYVAVLGYFVTDPIPGGCNMEFSVPISPYMKAIYNRDYIYVDIAPAKYNDPECSQSTEEFIQLRFFMLYLPEQSFDSDVYFEGIKTALALSCLSGICVGAMRVLYWWIYGLPVLSIILSSADVGFLT</sequence>
<dbReference type="EMBL" id="JTDY01001662">
    <property type="protein sequence ID" value="KOB73221.1"/>
    <property type="molecule type" value="Genomic_DNA"/>
</dbReference>
<name>A0A0L7LDG4_OPEBR</name>
<reference evidence="3 4" key="1">
    <citation type="journal article" date="2015" name="Genome Biol. Evol.">
        <title>The genome of winter moth (Operophtera brumata) provides a genomic perspective on sexual dimorphism and phenology.</title>
        <authorList>
            <person name="Derks M.F."/>
            <person name="Smit S."/>
            <person name="Salis L."/>
            <person name="Schijlen E."/>
            <person name="Bossers A."/>
            <person name="Mateman C."/>
            <person name="Pijl A.S."/>
            <person name="de Ridder D."/>
            <person name="Groenen M.A."/>
            <person name="Visser M.E."/>
            <person name="Megens H.J."/>
        </authorList>
    </citation>
    <scope>NUCLEOTIDE SEQUENCE [LARGE SCALE GENOMIC DNA]</scope>
    <source>
        <strain evidence="3">WM2013NL</strain>
        <tissue evidence="3">Head and thorax</tissue>
    </source>
</reference>
<protein>
    <submittedName>
        <fullName evidence="3">Transmembrane 7 superfamily member 3</fullName>
    </submittedName>
</protein>
<evidence type="ECO:0000256" key="1">
    <source>
        <dbReference type="SAM" id="Phobius"/>
    </source>
</evidence>
<dbReference type="AlphaFoldDB" id="A0A0L7LDG4"/>